<keyword evidence="2" id="KW-0808">Transferase</keyword>
<dbReference type="GO" id="GO:0070475">
    <property type="term" value="P:rRNA base methylation"/>
    <property type="evidence" value="ECO:0007669"/>
    <property type="project" value="TreeGrafter"/>
</dbReference>
<sequence length="426" mass="46853">MDSKTELQDIYKDGIDFAALASADDDFAQVYRCGKLDLQDPRSLQQLTKSLLKRDFNIKLELPEDRLCPPVPIRLAYITFLTSLLSSTHPSYSPSSTSPVTGLDIGTGASLIYPLLGTSTHPTWTFHATDIDAHSLSFAHLNHSHNPSLSPRITIHSTTPAAPLLDLNTWDIPSLDFCMCNPPFYASPADLYASAENKILPPSAVCTGGENEMVTAGGDAGFALRMVEESIGLRERVRWYSIMLGRLSSVHTVVEAVKKAGCGNWAVGVLGPGRRTRRWVMAWSWGQYRPSEELVRAGDVGQGLWGPATLRTVGVDGEGEEWVRERVGRVLGELDVRWTWDGGKDCGVVEAWGNTWSRSARRKRARVDGDGDVKATNGAEESDEKVALAVRITVHKESLEVRWLRGLDAVLFESFCGMLKRAMKPA</sequence>
<name>A0A9P4J5D3_9PEZI</name>
<keyword evidence="4" id="KW-1185">Reference proteome</keyword>
<proteinExistence type="predicted"/>
<reference evidence="3" key="1">
    <citation type="journal article" date="2020" name="Stud. Mycol.">
        <title>101 Dothideomycetes genomes: a test case for predicting lifestyles and emergence of pathogens.</title>
        <authorList>
            <person name="Haridas S."/>
            <person name="Albert R."/>
            <person name="Binder M."/>
            <person name="Bloem J."/>
            <person name="Labutti K."/>
            <person name="Salamov A."/>
            <person name="Andreopoulos B."/>
            <person name="Baker S."/>
            <person name="Barry K."/>
            <person name="Bills G."/>
            <person name="Bluhm B."/>
            <person name="Cannon C."/>
            <person name="Castanera R."/>
            <person name="Culley D."/>
            <person name="Daum C."/>
            <person name="Ezra D."/>
            <person name="Gonzalez J."/>
            <person name="Henrissat B."/>
            <person name="Kuo A."/>
            <person name="Liang C."/>
            <person name="Lipzen A."/>
            <person name="Lutzoni F."/>
            <person name="Magnuson J."/>
            <person name="Mondo S."/>
            <person name="Nolan M."/>
            <person name="Ohm R."/>
            <person name="Pangilinan J."/>
            <person name="Park H.-J."/>
            <person name="Ramirez L."/>
            <person name="Alfaro M."/>
            <person name="Sun H."/>
            <person name="Tritt A."/>
            <person name="Yoshinaga Y."/>
            <person name="Zwiers L.-H."/>
            <person name="Turgeon B."/>
            <person name="Goodwin S."/>
            <person name="Spatafora J."/>
            <person name="Crous P."/>
            <person name="Grigoriev I."/>
        </authorList>
    </citation>
    <scope>NUCLEOTIDE SEQUENCE</scope>
    <source>
        <strain evidence="3">CBS 260.36</strain>
    </source>
</reference>
<evidence type="ECO:0000256" key="1">
    <source>
        <dbReference type="ARBA" id="ARBA00022603"/>
    </source>
</evidence>
<gene>
    <name evidence="3" type="ORF">K461DRAFT_293063</name>
</gene>
<evidence type="ECO:0008006" key="5">
    <source>
        <dbReference type="Google" id="ProtNLM"/>
    </source>
</evidence>
<dbReference type="Proteomes" id="UP000799439">
    <property type="component" value="Unassembled WGS sequence"/>
</dbReference>
<dbReference type="PANTHER" id="PTHR13393:SF0">
    <property type="entry name" value="RNA N6-ADENOSINE-METHYLTRANSFERASE METTL16"/>
    <property type="match status" value="1"/>
</dbReference>
<comment type="caution">
    <text evidence="3">The sequence shown here is derived from an EMBL/GenBank/DDBJ whole genome shotgun (WGS) entry which is preliminary data.</text>
</comment>
<protein>
    <recommendedName>
        <fullName evidence="5">U6 small nuclear RNA (adenine-(43)-N(6))-methyltransferase</fullName>
    </recommendedName>
</protein>
<keyword evidence="1" id="KW-0489">Methyltransferase</keyword>
<evidence type="ECO:0000313" key="4">
    <source>
        <dbReference type="Proteomes" id="UP000799439"/>
    </source>
</evidence>
<dbReference type="InterPro" id="IPR010286">
    <property type="entry name" value="METTL16/RlmF"/>
</dbReference>
<evidence type="ECO:0000256" key="2">
    <source>
        <dbReference type="ARBA" id="ARBA00022679"/>
    </source>
</evidence>
<accession>A0A9P4J5D3</accession>
<dbReference type="PANTHER" id="PTHR13393">
    <property type="entry name" value="SAM-DEPENDENT METHYLTRANSFERASE"/>
    <property type="match status" value="1"/>
</dbReference>
<organism evidence="3 4">
    <name type="scientific">Myriangium duriaei CBS 260.36</name>
    <dbReference type="NCBI Taxonomy" id="1168546"/>
    <lineage>
        <taxon>Eukaryota</taxon>
        <taxon>Fungi</taxon>
        <taxon>Dikarya</taxon>
        <taxon>Ascomycota</taxon>
        <taxon>Pezizomycotina</taxon>
        <taxon>Dothideomycetes</taxon>
        <taxon>Dothideomycetidae</taxon>
        <taxon>Myriangiales</taxon>
        <taxon>Myriangiaceae</taxon>
        <taxon>Myriangium</taxon>
    </lineage>
</organism>
<dbReference type="InterPro" id="IPR029063">
    <property type="entry name" value="SAM-dependent_MTases_sf"/>
</dbReference>
<evidence type="ECO:0000313" key="3">
    <source>
        <dbReference type="EMBL" id="KAF2154415.1"/>
    </source>
</evidence>
<dbReference type="Gene3D" id="3.40.50.150">
    <property type="entry name" value="Vaccinia Virus protein VP39"/>
    <property type="match status" value="1"/>
</dbReference>
<dbReference type="OrthoDB" id="514248at2759"/>
<dbReference type="GO" id="GO:0005634">
    <property type="term" value="C:nucleus"/>
    <property type="evidence" value="ECO:0007669"/>
    <property type="project" value="TreeGrafter"/>
</dbReference>
<dbReference type="Pfam" id="PF05971">
    <property type="entry name" value="Methyltransf_10"/>
    <property type="match status" value="1"/>
</dbReference>
<dbReference type="SUPFAM" id="SSF53335">
    <property type="entry name" value="S-adenosyl-L-methionine-dependent methyltransferases"/>
    <property type="match status" value="1"/>
</dbReference>
<dbReference type="CDD" id="cd02440">
    <property type="entry name" value="AdoMet_MTases"/>
    <property type="match status" value="1"/>
</dbReference>
<dbReference type="GO" id="GO:0008168">
    <property type="term" value="F:methyltransferase activity"/>
    <property type="evidence" value="ECO:0007669"/>
    <property type="project" value="UniProtKB-KW"/>
</dbReference>
<dbReference type="EMBL" id="ML996084">
    <property type="protein sequence ID" value="KAF2154415.1"/>
    <property type="molecule type" value="Genomic_DNA"/>
</dbReference>
<dbReference type="AlphaFoldDB" id="A0A9P4J5D3"/>